<proteinExistence type="predicted"/>
<evidence type="ECO:0000256" key="1">
    <source>
        <dbReference type="SAM" id="MobiDB-lite"/>
    </source>
</evidence>
<name>A0ABS5L8W6_9ACTN</name>
<dbReference type="RefSeq" id="WP_212022314.1">
    <property type="nucleotide sequence ID" value="NZ_JAAFYZ010000439.1"/>
</dbReference>
<keyword evidence="3" id="KW-1185">Reference proteome</keyword>
<reference evidence="2 3" key="1">
    <citation type="submission" date="2020-02" db="EMBL/GenBank/DDBJ databases">
        <title>Acidophilic actinobacteria isolated from forest soil.</title>
        <authorList>
            <person name="Golinska P."/>
        </authorList>
    </citation>
    <scope>NUCLEOTIDE SEQUENCE [LARGE SCALE GENOMIC DNA]</scope>
    <source>
        <strain evidence="2 3">NL8</strain>
    </source>
</reference>
<feature type="region of interest" description="Disordered" evidence="1">
    <location>
        <begin position="1"/>
        <end position="36"/>
    </location>
</feature>
<evidence type="ECO:0000313" key="2">
    <source>
        <dbReference type="EMBL" id="MBS2554672.1"/>
    </source>
</evidence>
<comment type="caution">
    <text evidence="2">The sequence shown here is derived from an EMBL/GenBank/DDBJ whole genome shotgun (WGS) entry which is preliminary data.</text>
</comment>
<sequence length="267" mass="28860">MTSSWRFNPPPGWPPAPADFVPPPDWRPDPSWPPAPEGWVFWVPADKRTARAHAKREKEQRRALSEAQAAHQQREQTRIAEQADAAALARIVRAIASGTWSASFGLTLKRGEAALWGGGGQLVEPRRTPGTYQGRSQGVSLRIAKGVWYRVGQSQGTYVPGADQQTVIDGGGIVVTTTRVVFRGSRATREWQFSKMLGEPYTAEGALLMPVSNRQKISGLTGFGENLISHLIAALAVHERGAAEVASELEAEARRLAVAEPAPGIGS</sequence>
<dbReference type="EMBL" id="JAAFYZ010000439">
    <property type="protein sequence ID" value="MBS2554672.1"/>
    <property type="molecule type" value="Genomic_DNA"/>
</dbReference>
<dbReference type="Proteomes" id="UP000730482">
    <property type="component" value="Unassembled WGS sequence"/>
</dbReference>
<gene>
    <name evidence="2" type="ORF">KGQ19_48250</name>
</gene>
<feature type="compositionally biased region" description="Pro residues" evidence="1">
    <location>
        <begin position="8"/>
        <end position="36"/>
    </location>
</feature>
<evidence type="ECO:0000313" key="3">
    <source>
        <dbReference type="Proteomes" id="UP000730482"/>
    </source>
</evidence>
<organism evidence="2 3">
    <name type="scientific">Catenulispora pinistramenti</name>
    <dbReference type="NCBI Taxonomy" id="2705254"/>
    <lineage>
        <taxon>Bacteria</taxon>
        <taxon>Bacillati</taxon>
        <taxon>Actinomycetota</taxon>
        <taxon>Actinomycetes</taxon>
        <taxon>Catenulisporales</taxon>
        <taxon>Catenulisporaceae</taxon>
        <taxon>Catenulispora</taxon>
    </lineage>
</organism>
<accession>A0ABS5L8W6</accession>
<protein>
    <submittedName>
        <fullName evidence="2">Uncharacterized protein</fullName>
    </submittedName>
</protein>